<dbReference type="AlphaFoldDB" id="A0A3M7SGC9"/>
<sequence>MTQLCPTNLSPKSKIRFEIVSLVILELQSVLTSSIGIILQTSTIGETKVVSLCFIDRTILYEISECLIYH</sequence>
<dbReference type="Proteomes" id="UP000276133">
    <property type="component" value="Unassembled WGS sequence"/>
</dbReference>
<gene>
    <name evidence="1" type="ORF">BpHYR1_033969</name>
</gene>
<comment type="caution">
    <text evidence="1">The sequence shown here is derived from an EMBL/GenBank/DDBJ whole genome shotgun (WGS) entry which is preliminary data.</text>
</comment>
<reference evidence="1 2" key="1">
    <citation type="journal article" date="2018" name="Sci. Rep.">
        <title>Genomic signatures of local adaptation to the degree of environmental predictability in rotifers.</title>
        <authorList>
            <person name="Franch-Gras L."/>
            <person name="Hahn C."/>
            <person name="Garcia-Roger E.M."/>
            <person name="Carmona M.J."/>
            <person name="Serra M."/>
            <person name="Gomez A."/>
        </authorList>
    </citation>
    <scope>NUCLEOTIDE SEQUENCE [LARGE SCALE GENOMIC DNA]</scope>
    <source>
        <strain evidence="1">HYR1</strain>
    </source>
</reference>
<proteinExistence type="predicted"/>
<accession>A0A3M7SGC9</accession>
<evidence type="ECO:0000313" key="1">
    <source>
        <dbReference type="EMBL" id="RNA34796.1"/>
    </source>
</evidence>
<protein>
    <submittedName>
        <fullName evidence="1">Uncharacterized protein</fullName>
    </submittedName>
</protein>
<keyword evidence="2" id="KW-1185">Reference proteome</keyword>
<name>A0A3M7SGC9_BRAPC</name>
<organism evidence="1 2">
    <name type="scientific">Brachionus plicatilis</name>
    <name type="common">Marine rotifer</name>
    <name type="synonym">Brachionus muelleri</name>
    <dbReference type="NCBI Taxonomy" id="10195"/>
    <lineage>
        <taxon>Eukaryota</taxon>
        <taxon>Metazoa</taxon>
        <taxon>Spiralia</taxon>
        <taxon>Gnathifera</taxon>
        <taxon>Rotifera</taxon>
        <taxon>Eurotatoria</taxon>
        <taxon>Monogononta</taxon>
        <taxon>Pseudotrocha</taxon>
        <taxon>Ploima</taxon>
        <taxon>Brachionidae</taxon>
        <taxon>Brachionus</taxon>
    </lineage>
</organism>
<dbReference type="EMBL" id="REGN01001414">
    <property type="protein sequence ID" value="RNA34796.1"/>
    <property type="molecule type" value="Genomic_DNA"/>
</dbReference>
<evidence type="ECO:0000313" key="2">
    <source>
        <dbReference type="Proteomes" id="UP000276133"/>
    </source>
</evidence>